<dbReference type="Proteomes" id="UP000030651">
    <property type="component" value="Unassembled WGS sequence"/>
</dbReference>
<dbReference type="KEGG" id="pfy:PFICI_09639"/>
<dbReference type="AlphaFoldDB" id="W3X3R3"/>
<feature type="compositionally biased region" description="Basic and acidic residues" evidence="1">
    <location>
        <begin position="174"/>
        <end position="191"/>
    </location>
</feature>
<sequence length="191" mass="21567">MGGKLWSDQEERYFWRVTMPQSVKRINPPADQQSEAQQDVVEKSWADLATEMGTAMGDDARRQYTGTMLFEHYFQNIELERVSPNAGRYVRKFLKSAGLVDHALLKTNQASRSPPRAFAPRNDREGYSGPVQARSCYSHLSKTSSIVIFTGVPRQYLDVSDTAKASSGPSSKHPTRDDQVLKEPQPKRYAP</sequence>
<evidence type="ECO:0000256" key="1">
    <source>
        <dbReference type="SAM" id="MobiDB-lite"/>
    </source>
</evidence>
<dbReference type="eggNOG" id="ENOG502RPZR">
    <property type="taxonomic scope" value="Eukaryota"/>
</dbReference>
<dbReference type="GeneID" id="19274652"/>
<evidence type="ECO:0000313" key="2">
    <source>
        <dbReference type="EMBL" id="ETS79786.1"/>
    </source>
</evidence>
<dbReference type="EMBL" id="KI912114">
    <property type="protein sequence ID" value="ETS79786.1"/>
    <property type="molecule type" value="Genomic_DNA"/>
</dbReference>
<dbReference type="RefSeq" id="XP_007836411.1">
    <property type="nucleotide sequence ID" value="XM_007838220.1"/>
</dbReference>
<dbReference type="InParanoid" id="W3X3R3"/>
<name>W3X3R3_PESFW</name>
<keyword evidence="3" id="KW-1185">Reference proteome</keyword>
<accession>W3X3R3</accession>
<organism evidence="2 3">
    <name type="scientific">Pestalotiopsis fici (strain W106-1 / CGMCC3.15140)</name>
    <dbReference type="NCBI Taxonomy" id="1229662"/>
    <lineage>
        <taxon>Eukaryota</taxon>
        <taxon>Fungi</taxon>
        <taxon>Dikarya</taxon>
        <taxon>Ascomycota</taxon>
        <taxon>Pezizomycotina</taxon>
        <taxon>Sordariomycetes</taxon>
        <taxon>Xylariomycetidae</taxon>
        <taxon>Amphisphaeriales</taxon>
        <taxon>Sporocadaceae</taxon>
        <taxon>Pestalotiopsis</taxon>
    </lineage>
</organism>
<proteinExistence type="predicted"/>
<gene>
    <name evidence="2" type="ORF">PFICI_09639</name>
</gene>
<dbReference type="STRING" id="1229662.W3X3R3"/>
<dbReference type="OrthoDB" id="5244495at2759"/>
<reference evidence="3" key="1">
    <citation type="journal article" date="2015" name="BMC Genomics">
        <title>Genomic and transcriptomic analysis of the endophytic fungus Pestalotiopsis fici reveals its lifestyle and high potential for synthesis of natural products.</title>
        <authorList>
            <person name="Wang X."/>
            <person name="Zhang X."/>
            <person name="Liu L."/>
            <person name="Xiang M."/>
            <person name="Wang W."/>
            <person name="Sun X."/>
            <person name="Che Y."/>
            <person name="Guo L."/>
            <person name="Liu G."/>
            <person name="Guo L."/>
            <person name="Wang C."/>
            <person name="Yin W.B."/>
            <person name="Stadler M."/>
            <person name="Zhang X."/>
            <person name="Liu X."/>
        </authorList>
    </citation>
    <scope>NUCLEOTIDE SEQUENCE [LARGE SCALE GENOMIC DNA]</scope>
    <source>
        <strain evidence="3">W106-1 / CGMCC3.15140</strain>
    </source>
</reference>
<feature type="compositionally biased region" description="Polar residues" evidence="1">
    <location>
        <begin position="163"/>
        <end position="172"/>
    </location>
</feature>
<dbReference type="HOGENOM" id="CLU_1428849_0_0_1"/>
<feature type="region of interest" description="Disordered" evidence="1">
    <location>
        <begin position="160"/>
        <end position="191"/>
    </location>
</feature>
<protein>
    <submittedName>
        <fullName evidence="2">Uncharacterized protein</fullName>
    </submittedName>
</protein>
<evidence type="ECO:0000313" key="3">
    <source>
        <dbReference type="Proteomes" id="UP000030651"/>
    </source>
</evidence>